<sequence>MVVEVVDRRGRRETAFLDPDWSIAGFCGERVYGDADIDADAFLEAFQVPNGSVSSAPGASAFFLLHTQRPG</sequence>
<protein>
    <submittedName>
        <fullName evidence="1">Uncharacterized protein</fullName>
    </submittedName>
</protein>
<evidence type="ECO:0000313" key="1">
    <source>
        <dbReference type="EMBL" id="XDV61763.1"/>
    </source>
</evidence>
<name>A0AB39XX58_9ACTN</name>
<proteinExistence type="predicted"/>
<dbReference type="RefSeq" id="WP_168724407.1">
    <property type="nucleotide sequence ID" value="NZ_CP165727.1"/>
</dbReference>
<gene>
    <name evidence="1" type="ORF">AB5J51_01795</name>
</gene>
<reference evidence="1" key="1">
    <citation type="submission" date="2024-08" db="EMBL/GenBank/DDBJ databases">
        <authorList>
            <person name="Yu S.T."/>
        </authorList>
    </citation>
    <scope>NUCLEOTIDE SEQUENCE</scope>
    <source>
        <strain evidence="1">R33</strain>
    </source>
</reference>
<dbReference type="EMBL" id="CP165727">
    <property type="protein sequence ID" value="XDV61763.1"/>
    <property type="molecule type" value="Genomic_DNA"/>
</dbReference>
<accession>A0AB39XX58</accession>
<dbReference type="AlphaFoldDB" id="A0AB39XX58"/>
<organism evidence="1">
    <name type="scientific">Streptomyces sp. R33</name>
    <dbReference type="NCBI Taxonomy" id="3238629"/>
    <lineage>
        <taxon>Bacteria</taxon>
        <taxon>Bacillati</taxon>
        <taxon>Actinomycetota</taxon>
        <taxon>Actinomycetes</taxon>
        <taxon>Kitasatosporales</taxon>
        <taxon>Streptomycetaceae</taxon>
        <taxon>Streptomyces</taxon>
    </lineage>
</organism>